<comment type="caution">
    <text evidence="1">The sequence shown here is derived from an EMBL/GenBank/DDBJ whole genome shotgun (WGS) entry which is preliminary data.</text>
</comment>
<reference evidence="1" key="2">
    <citation type="submission" date="2023-07" db="EMBL/GenBank/DDBJ databases">
        <authorList>
            <consortium name="Lawrence Berkeley National Laboratory"/>
            <person name="Haridas S."/>
            <person name="Hensen N."/>
            <person name="Bonometti L."/>
            <person name="Westerberg I."/>
            <person name="Brannstrom I.O."/>
            <person name="Guillou S."/>
            <person name="Cros-Aarteil S."/>
            <person name="Calhoun S."/>
            <person name="Kuo A."/>
            <person name="Mondo S."/>
            <person name="Pangilinan J."/>
            <person name="Riley R."/>
            <person name="LaButti K."/>
            <person name="Andreopoulos B."/>
            <person name="Lipzen A."/>
            <person name="Chen C."/>
            <person name="Yanf M."/>
            <person name="Daum C."/>
            <person name="Ng V."/>
            <person name="Clum A."/>
            <person name="Steindorff A."/>
            <person name="Ohm R."/>
            <person name="Martin F."/>
            <person name="Silar P."/>
            <person name="Natvig D."/>
            <person name="Lalanne C."/>
            <person name="Gautier V."/>
            <person name="Ament-velasquez S.L."/>
            <person name="Kruys A."/>
            <person name="Hutchinson M.I."/>
            <person name="Powell A.J."/>
            <person name="Barry K."/>
            <person name="Miller A.N."/>
            <person name="Grigoriev I.V."/>
            <person name="Debuchy R."/>
            <person name="Gladieux P."/>
            <person name="Thoren M.H."/>
            <person name="Johannesson H."/>
        </authorList>
    </citation>
    <scope>NUCLEOTIDE SEQUENCE</scope>
    <source>
        <strain evidence="1">FGSC 1904</strain>
    </source>
</reference>
<dbReference type="AlphaFoldDB" id="A0AAE0PIU0"/>
<name>A0AAE0PIU0_SORBR</name>
<evidence type="ECO:0000313" key="2">
    <source>
        <dbReference type="Proteomes" id="UP001281003"/>
    </source>
</evidence>
<keyword evidence="2" id="KW-1185">Reference proteome</keyword>
<organism evidence="1 2">
    <name type="scientific">Sordaria brevicollis</name>
    <dbReference type="NCBI Taxonomy" id="83679"/>
    <lineage>
        <taxon>Eukaryota</taxon>
        <taxon>Fungi</taxon>
        <taxon>Dikarya</taxon>
        <taxon>Ascomycota</taxon>
        <taxon>Pezizomycotina</taxon>
        <taxon>Sordariomycetes</taxon>
        <taxon>Sordariomycetidae</taxon>
        <taxon>Sordariales</taxon>
        <taxon>Sordariaceae</taxon>
        <taxon>Sordaria</taxon>
    </lineage>
</organism>
<reference evidence="1" key="1">
    <citation type="journal article" date="2023" name="Mol. Phylogenet. Evol.">
        <title>Genome-scale phylogeny and comparative genomics of the fungal order Sordariales.</title>
        <authorList>
            <person name="Hensen N."/>
            <person name="Bonometti L."/>
            <person name="Westerberg I."/>
            <person name="Brannstrom I.O."/>
            <person name="Guillou S."/>
            <person name="Cros-Aarteil S."/>
            <person name="Calhoun S."/>
            <person name="Haridas S."/>
            <person name="Kuo A."/>
            <person name="Mondo S."/>
            <person name="Pangilinan J."/>
            <person name="Riley R."/>
            <person name="LaButti K."/>
            <person name="Andreopoulos B."/>
            <person name="Lipzen A."/>
            <person name="Chen C."/>
            <person name="Yan M."/>
            <person name="Daum C."/>
            <person name="Ng V."/>
            <person name="Clum A."/>
            <person name="Steindorff A."/>
            <person name="Ohm R.A."/>
            <person name="Martin F."/>
            <person name="Silar P."/>
            <person name="Natvig D.O."/>
            <person name="Lalanne C."/>
            <person name="Gautier V."/>
            <person name="Ament-Velasquez S.L."/>
            <person name="Kruys A."/>
            <person name="Hutchinson M.I."/>
            <person name="Powell A.J."/>
            <person name="Barry K."/>
            <person name="Miller A.N."/>
            <person name="Grigoriev I.V."/>
            <person name="Debuchy R."/>
            <person name="Gladieux P."/>
            <person name="Hiltunen Thoren M."/>
            <person name="Johannesson H."/>
        </authorList>
    </citation>
    <scope>NUCLEOTIDE SEQUENCE</scope>
    <source>
        <strain evidence="1">FGSC 1904</strain>
    </source>
</reference>
<gene>
    <name evidence="1" type="ORF">B0T20DRAFT_494627</name>
</gene>
<accession>A0AAE0PIU0</accession>
<dbReference type="EMBL" id="JAUTDP010000003">
    <property type="protein sequence ID" value="KAK3400684.1"/>
    <property type="molecule type" value="Genomic_DNA"/>
</dbReference>
<sequence length="199" mass="21496">MTGHPELGGPGSPRGCQLRTSLAPRPARIRVQRLRTVLSTRRSISLMPKTIKSYTLILGGVPISQDNTYAVGKDLLSRTAARSGASCSFDASLQRERTSRLLAQGLSACPWPGLASPLGEPKVCWEGSEWMVAGVGWTVFLGNKGSHCIVLLLDSRSFDSVRGLGWGGGPFRVSLPTERFKERPEPAGGHDPTTWQVWG</sequence>
<dbReference type="Proteomes" id="UP001281003">
    <property type="component" value="Unassembled WGS sequence"/>
</dbReference>
<proteinExistence type="predicted"/>
<protein>
    <submittedName>
        <fullName evidence="1">Uncharacterized protein</fullName>
    </submittedName>
</protein>
<evidence type="ECO:0000313" key="1">
    <source>
        <dbReference type="EMBL" id="KAK3400684.1"/>
    </source>
</evidence>